<reference evidence="1 2" key="1">
    <citation type="submission" date="2017-09" db="EMBL/GenBank/DDBJ databases">
        <title>Depth-based differentiation of microbial function through sediment-hosted aquifers and enrichment of novel symbionts in the deep terrestrial subsurface.</title>
        <authorList>
            <person name="Probst A.J."/>
            <person name="Ladd B."/>
            <person name="Jarett J.K."/>
            <person name="Geller-Mcgrath D.E."/>
            <person name="Sieber C.M."/>
            <person name="Emerson J.B."/>
            <person name="Anantharaman K."/>
            <person name="Thomas B.C."/>
            <person name="Malmstrom R."/>
            <person name="Stieglmeier M."/>
            <person name="Klingl A."/>
            <person name="Woyke T."/>
            <person name="Ryan C.M."/>
            <person name="Banfield J.F."/>
        </authorList>
    </citation>
    <scope>NUCLEOTIDE SEQUENCE [LARGE SCALE GENOMIC DNA]</scope>
    <source>
        <strain evidence="1">CG23_combo_of_CG06-09_8_20_14_all_47_9</strain>
    </source>
</reference>
<proteinExistence type="predicted"/>
<organism evidence="1 2">
    <name type="scientific">Candidatus Beckwithbacteria bacterium CG23_combo_of_CG06-09_8_20_14_all_47_9</name>
    <dbReference type="NCBI Taxonomy" id="1974498"/>
    <lineage>
        <taxon>Bacteria</taxon>
        <taxon>Candidatus Beckwithiibacteriota</taxon>
    </lineage>
</organism>
<sequence>MRNNLFNTSGTSMSSFFDWFEMGENQRQEAEFLIQQILLKNMLLKAAQLKDKKFVIDGFKLSTQNKPEAKEFVVTAATIIEVGYYDLIQEFLSKLTLKELTDLQQSIKQ</sequence>
<dbReference type="EMBL" id="PCSQ01000067">
    <property type="protein sequence ID" value="PIP52263.1"/>
    <property type="molecule type" value="Genomic_DNA"/>
</dbReference>
<dbReference type="Proteomes" id="UP000231081">
    <property type="component" value="Unassembled WGS sequence"/>
</dbReference>
<dbReference type="AlphaFoldDB" id="A0A2H0B3M3"/>
<evidence type="ECO:0000313" key="1">
    <source>
        <dbReference type="EMBL" id="PIP52263.1"/>
    </source>
</evidence>
<comment type="caution">
    <text evidence="1">The sequence shown here is derived from an EMBL/GenBank/DDBJ whole genome shotgun (WGS) entry which is preliminary data.</text>
</comment>
<evidence type="ECO:0000313" key="2">
    <source>
        <dbReference type="Proteomes" id="UP000231081"/>
    </source>
</evidence>
<gene>
    <name evidence="1" type="ORF">COX09_02530</name>
</gene>
<name>A0A2H0B3M3_9BACT</name>
<protein>
    <submittedName>
        <fullName evidence="1">Uncharacterized protein</fullName>
    </submittedName>
</protein>
<accession>A0A2H0B3M3</accession>